<proteinExistence type="predicted"/>
<gene>
    <name evidence="1" type="ORF">Vadar_030939</name>
</gene>
<organism evidence="1 2">
    <name type="scientific">Vaccinium darrowii</name>
    <dbReference type="NCBI Taxonomy" id="229202"/>
    <lineage>
        <taxon>Eukaryota</taxon>
        <taxon>Viridiplantae</taxon>
        <taxon>Streptophyta</taxon>
        <taxon>Embryophyta</taxon>
        <taxon>Tracheophyta</taxon>
        <taxon>Spermatophyta</taxon>
        <taxon>Magnoliopsida</taxon>
        <taxon>eudicotyledons</taxon>
        <taxon>Gunneridae</taxon>
        <taxon>Pentapetalae</taxon>
        <taxon>asterids</taxon>
        <taxon>Ericales</taxon>
        <taxon>Ericaceae</taxon>
        <taxon>Vaccinioideae</taxon>
        <taxon>Vaccinieae</taxon>
        <taxon>Vaccinium</taxon>
    </lineage>
</organism>
<keyword evidence="2" id="KW-1185">Reference proteome</keyword>
<name>A0ACB7Y2Z7_9ERIC</name>
<evidence type="ECO:0000313" key="1">
    <source>
        <dbReference type="EMBL" id="KAH7847853.1"/>
    </source>
</evidence>
<sequence length="487" mass="53008">MSDEDIDISSRGDDLSLRFKTFTLTHAESKEVTILEEDIKLSEAECHRSLIGKVVTSKTVNLHGIKNTMAPLWGNPTGFKVLEIGENLFQFVFGLEEDLLRVLAVEVGMKIGKSMGEFMEIDMPVSGHREGRLMRIMRLSSQYGNWLRASPGKSFGWKKYGPGGNRWAATSPAKYGNSKAYDHGANHGTEIIPNPKPVERSGNGDLNITDLQEQIGDTAENRILLEKSSHRNNLSYPSSAAVGVLKPKSLGIILSQQNNGPMDLDGPVHVSLTNVTAQTPLIPDPMTSLQASKSNPDNFPTSQISPICLPKEIIPSQSTSLKNTPSLILSQLPTVTIQIPNPSPSENPNLSLQSSASPELIFTSKPTSLIANPQQKDAISYQKKRGRPIGSKSKTDRRRSSTFQDSGSASSTGLATPSASAPQVGEKRSSCMNEFKESNRDGDEVCSPAKQPRVESKTLAKEDSIMDDLISSDTVEEASREWPHGVQ</sequence>
<dbReference type="EMBL" id="CM037155">
    <property type="protein sequence ID" value="KAH7847853.1"/>
    <property type="molecule type" value="Genomic_DNA"/>
</dbReference>
<protein>
    <submittedName>
        <fullName evidence="1">Uncharacterized protein</fullName>
    </submittedName>
</protein>
<comment type="caution">
    <text evidence="1">The sequence shown here is derived from an EMBL/GenBank/DDBJ whole genome shotgun (WGS) entry which is preliminary data.</text>
</comment>
<reference evidence="1 2" key="1">
    <citation type="journal article" date="2021" name="Hortic Res">
        <title>High-quality reference genome and annotation aids understanding of berry development for evergreen blueberry (Vaccinium darrowii).</title>
        <authorList>
            <person name="Yu J."/>
            <person name="Hulse-Kemp A.M."/>
            <person name="Babiker E."/>
            <person name="Staton M."/>
        </authorList>
    </citation>
    <scope>NUCLEOTIDE SEQUENCE [LARGE SCALE GENOMIC DNA]</scope>
    <source>
        <strain evidence="2">cv. NJ 8807/NJ 8810</strain>
        <tissue evidence="1">Young leaf</tissue>
    </source>
</reference>
<dbReference type="Proteomes" id="UP000828048">
    <property type="component" value="Chromosome 5"/>
</dbReference>
<accession>A0ACB7Y2Z7</accession>
<evidence type="ECO:0000313" key="2">
    <source>
        <dbReference type="Proteomes" id="UP000828048"/>
    </source>
</evidence>